<dbReference type="STRING" id="294750.A0A095C7W4"/>
<dbReference type="GO" id="GO:0005829">
    <property type="term" value="C:cytosol"/>
    <property type="evidence" value="ECO:0007669"/>
    <property type="project" value="TreeGrafter"/>
</dbReference>
<dbReference type="AlphaFoldDB" id="A0A095C7W4"/>
<dbReference type="InterPro" id="IPR037143">
    <property type="entry name" value="4-PPantetheinyl_Trfase_dom_sf"/>
</dbReference>
<evidence type="ECO:0000256" key="2">
    <source>
        <dbReference type="ARBA" id="ARBA00022679"/>
    </source>
</evidence>
<organism evidence="5 6">
    <name type="scientific">Cryptococcus deuterogattii (strain R265)</name>
    <name type="common">Cryptococcus gattii VGII (strain R265)</name>
    <dbReference type="NCBI Taxonomy" id="294750"/>
    <lineage>
        <taxon>Eukaryota</taxon>
        <taxon>Fungi</taxon>
        <taxon>Dikarya</taxon>
        <taxon>Basidiomycota</taxon>
        <taxon>Agaricomycotina</taxon>
        <taxon>Tremellomycetes</taxon>
        <taxon>Tremellales</taxon>
        <taxon>Cryptococcaceae</taxon>
        <taxon>Cryptococcus</taxon>
        <taxon>Cryptococcus gattii species complex</taxon>
    </lineage>
</organism>
<dbReference type="InterPro" id="IPR055066">
    <property type="entry name" value="AASDHPPT_N"/>
</dbReference>
<dbReference type="InterPro" id="IPR050559">
    <property type="entry name" value="P-Pant_transferase_sf"/>
</dbReference>
<dbReference type="GO" id="GO:0019878">
    <property type="term" value="P:lysine biosynthetic process via aminoadipic acid"/>
    <property type="evidence" value="ECO:0007669"/>
    <property type="project" value="TreeGrafter"/>
</dbReference>
<reference evidence="5 6" key="1">
    <citation type="journal article" date="2011" name="MBio">
        <title>Genome variation in Cryptococcus gattii, an emerging pathogen of immunocompetent hosts.</title>
        <authorList>
            <person name="D'Souza C.A."/>
            <person name="Kronstad J.W."/>
            <person name="Taylor G."/>
            <person name="Warren R."/>
            <person name="Yuen M."/>
            <person name="Hu G."/>
            <person name="Jung W.H."/>
            <person name="Sham A."/>
            <person name="Kidd S.E."/>
            <person name="Tangen K."/>
            <person name="Lee N."/>
            <person name="Zeilmaker T."/>
            <person name="Sawkins J."/>
            <person name="McVicker G."/>
            <person name="Shah S."/>
            <person name="Gnerre S."/>
            <person name="Griggs A."/>
            <person name="Zeng Q."/>
            <person name="Bartlett K."/>
            <person name="Li W."/>
            <person name="Wang X."/>
            <person name="Heitman J."/>
            <person name="Stajich J.E."/>
            <person name="Fraser J.A."/>
            <person name="Meyer W."/>
            <person name="Carter D."/>
            <person name="Schein J."/>
            <person name="Krzywinski M."/>
            <person name="Kwon-Chung K.J."/>
            <person name="Varma A."/>
            <person name="Wang J."/>
            <person name="Brunham R."/>
            <person name="Fyfe M."/>
            <person name="Ouellette B.F."/>
            <person name="Siddiqui A."/>
            <person name="Marra M."/>
            <person name="Jones S."/>
            <person name="Holt R."/>
            <person name="Birren B.W."/>
            <person name="Galagan J.E."/>
            <person name="Cuomo C.A."/>
        </authorList>
    </citation>
    <scope>NUCLEOTIDE SEQUENCE [LARGE SCALE GENOMIC DNA]</scope>
    <source>
        <strain evidence="5 6">R265</strain>
    </source>
</reference>
<dbReference type="KEGG" id="cdeu:CNBG_2410"/>
<dbReference type="RefSeq" id="XP_062882447.1">
    <property type="nucleotide sequence ID" value="XM_063026492.1"/>
</dbReference>
<dbReference type="Proteomes" id="UP000029445">
    <property type="component" value="Chromosome 7"/>
</dbReference>
<keyword evidence="2 5" id="KW-0808">Transferase</keyword>
<dbReference type="PANTHER" id="PTHR12215">
    <property type="entry name" value="PHOSPHOPANTETHEINE TRANSFERASE"/>
    <property type="match status" value="1"/>
</dbReference>
<evidence type="ECO:0000256" key="1">
    <source>
        <dbReference type="ARBA" id="ARBA00013172"/>
    </source>
</evidence>
<dbReference type="VEuPathDB" id="FungiDB:CNBG_2410"/>
<dbReference type="GeneID" id="88178766"/>
<proteinExistence type="predicted"/>
<dbReference type="GO" id="GO:0008897">
    <property type="term" value="F:holo-[acyl-carrier-protein] synthase activity"/>
    <property type="evidence" value="ECO:0007669"/>
    <property type="project" value="UniProtKB-EC"/>
</dbReference>
<dbReference type="OrthoDB" id="26719at2759"/>
<dbReference type="Gene3D" id="3.90.470.20">
    <property type="entry name" value="4'-phosphopantetheinyl transferase domain"/>
    <property type="match status" value="2"/>
</dbReference>
<name>A0A095C7W4_CRYD2</name>
<evidence type="ECO:0000259" key="3">
    <source>
        <dbReference type="Pfam" id="PF01648"/>
    </source>
</evidence>
<dbReference type="HOGENOM" id="CLU_057011_3_1_1"/>
<evidence type="ECO:0000313" key="6">
    <source>
        <dbReference type="Proteomes" id="UP000029445"/>
    </source>
</evidence>
<dbReference type="InterPro" id="IPR008278">
    <property type="entry name" value="4-PPantetheinyl_Trfase_dom"/>
</dbReference>
<dbReference type="EMBL" id="CP025765">
    <property type="protein sequence ID" value="KGB76572.1"/>
    <property type="molecule type" value="Genomic_DNA"/>
</dbReference>
<sequence length="264" mass="30186">MHNTIRLFAIKIPSEPVDKETFDRLASLVDPPARERLARFRLPDDALRSLVARLTVTWYLYINDLLPPGELPTFGRKAKGKPTLSTPNLEPRLEFNNTHEGSYILFITLRSHSPLACVGIDIMKHPDDPFPTQEGISDQLTLLEKRSLAMPLSARDRSLRLTKLWSVKEAYTKAIGEGVTFGLERIEVELLEGADKVERVKVDGRDVDERGWEWRVGDIGEDYGWAVWWRGDDVERELVIDHISWEDFARPLLVLAESRLTSNT</sequence>
<feature type="domain" description="4'-phosphopantetheinyl transferase" evidence="3">
    <location>
        <begin position="118"/>
        <end position="223"/>
    </location>
</feature>
<accession>A0A095C7W4</accession>
<reference evidence="5 6" key="2">
    <citation type="journal article" date="2018" name="Proc. Natl. Acad. Sci.">
        <title>RNAi is a critical determinant of centromere evolution in closely related fungi.</title>
        <authorList>
            <person name="Yadav V."/>
            <person name="Sun S."/>
            <person name="Billmyre R.B."/>
            <person name="Thimmappa B.C."/>
            <person name="Shea T."/>
            <person name="Lintner R."/>
            <person name="Bakkeren G."/>
            <person name="Cuomo C.A."/>
            <person name="Heitman J."/>
            <person name="Sanyal K."/>
        </authorList>
    </citation>
    <scope>NUCLEOTIDE SEQUENCE [LARGE SCALE GENOMIC DNA]</scope>
    <source>
        <strain evidence="5 6">R265</strain>
    </source>
</reference>
<dbReference type="Pfam" id="PF22624">
    <property type="entry name" value="AASDHPPT_N"/>
    <property type="match status" value="1"/>
</dbReference>
<dbReference type="OMA" id="NGENREY"/>
<dbReference type="PANTHER" id="PTHR12215:SF10">
    <property type="entry name" value="L-AMINOADIPATE-SEMIALDEHYDE DEHYDROGENASE-PHOSPHOPANTETHEINYL TRANSFERASE"/>
    <property type="match status" value="1"/>
</dbReference>
<evidence type="ECO:0000313" key="5">
    <source>
        <dbReference type="EMBL" id="KGB76572.1"/>
    </source>
</evidence>
<gene>
    <name evidence="5" type="ORF">CNBG_2410</name>
</gene>
<keyword evidence="6" id="KW-1185">Reference proteome</keyword>
<dbReference type="SUPFAM" id="SSF56214">
    <property type="entry name" value="4'-phosphopantetheinyl transferase"/>
    <property type="match status" value="2"/>
</dbReference>
<protein>
    <recommendedName>
        <fullName evidence="1">holo-[acyl-carrier-protein] synthase</fullName>
        <ecNumber evidence="1">2.7.8.7</ecNumber>
    </recommendedName>
</protein>
<dbReference type="Pfam" id="PF01648">
    <property type="entry name" value="ACPS"/>
    <property type="match status" value="1"/>
</dbReference>
<feature type="domain" description="4'-phosphopantetheinyl transferase N-terminal" evidence="4">
    <location>
        <begin position="19"/>
        <end position="105"/>
    </location>
</feature>
<dbReference type="EC" id="2.7.8.7" evidence="1"/>
<dbReference type="GO" id="GO:0000287">
    <property type="term" value="F:magnesium ion binding"/>
    <property type="evidence" value="ECO:0007669"/>
    <property type="project" value="InterPro"/>
</dbReference>
<evidence type="ECO:0000259" key="4">
    <source>
        <dbReference type="Pfam" id="PF22624"/>
    </source>
</evidence>